<dbReference type="SMART" id="SM00717">
    <property type="entry name" value="SANT"/>
    <property type="match status" value="3"/>
</dbReference>
<evidence type="ECO:0000256" key="5">
    <source>
        <dbReference type="ARBA" id="ARBA00022989"/>
    </source>
</evidence>
<evidence type="ECO:0000313" key="14">
    <source>
        <dbReference type="Proteomes" id="UP000279259"/>
    </source>
</evidence>
<feature type="transmembrane region" description="Helical" evidence="9">
    <location>
        <begin position="955"/>
        <end position="976"/>
    </location>
</feature>
<comment type="subcellular location">
    <subcellularLocation>
        <location evidence="1">Membrane</location>
        <topology evidence="1">Multi-pass membrane protein</topology>
    </subcellularLocation>
</comment>
<dbReference type="InterPro" id="IPR003663">
    <property type="entry name" value="Sugar/inositol_transpt"/>
</dbReference>
<dbReference type="PROSITE" id="PS50850">
    <property type="entry name" value="MFS"/>
    <property type="match status" value="1"/>
</dbReference>
<keyword evidence="3" id="KW-0813">Transport</keyword>
<keyword evidence="14" id="KW-1185">Reference proteome</keyword>
<feature type="transmembrane region" description="Helical" evidence="9">
    <location>
        <begin position="922"/>
        <end position="943"/>
    </location>
</feature>
<gene>
    <name evidence="13" type="ORF">EHS25_009966</name>
</gene>
<dbReference type="PANTHER" id="PTHR48022:SF91">
    <property type="entry name" value="MAJOR FACILITATOR SUPERFAMILY (MFS) PROFILE DOMAIN-CONTAINING PROTEIN-RELATED"/>
    <property type="match status" value="1"/>
</dbReference>
<dbReference type="CDD" id="cd00167">
    <property type="entry name" value="SANT"/>
    <property type="match status" value="2"/>
</dbReference>
<dbReference type="Pfam" id="PF00083">
    <property type="entry name" value="Sugar_tr"/>
    <property type="match status" value="2"/>
</dbReference>
<feature type="region of interest" description="Disordered" evidence="8">
    <location>
        <begin position="238"/>
        <end position="305"/>
    </location>
</feature>
<comment type="catalytic activity">
    <reaction evidence="7">
        <text>myo-inositol(out) + H(+)(out) = myo-inositol(in) + H(+)(in)</text>
        <dbReference type="Rhea" id="RHEA:60364"/>
        <dbReference type="ChEBI" id="CHEBI:15378"/>
        <dbReference type="ChEBI" id="CHEBI:17268"/>
    </reaction>
</comment>
<dbReference type="STRING" id="1890683.A0A427YI87"/>
<dbReference type="InterPro" id="IPR001005">
    <property type="entry name" value="SANT/Myb"/>
</dbReference>
<dbReference type="InterPro" id="IPR005829">
    <property type="entry name" value="Sugar_transporter_CS"/>
</dbReference>
<feature type="compositionally biased region" description="Basic residues" evidence="8">
    <location>
        <begin position="140"/>
        <end position="152"/>
    </location>
</feature>
<evidence type="ECO:0008006" key="15">
    <source>
        <dbReference type="Google" id="ProtNLM"/>
    </source>
</evidence>
<keyword evidence="4 9" id="KW-0812">Transmembrane</keyword>
<proteinExistence type="inferred from homology"/>
<dbReference type="EMBL" id="RSCD01000009">
    <property type="protein sequence ID" value="RSH90791.1"/>
    <property type="molecule type" value="Genomic_DNA"/>
</dbReference>
<dbReference type="CDD" id="cd17356">
    <property type="entry name" value="MFS_HXT"/>
    <property type="match status" value="1"/>
</dbReference>
<evidence type="ECO:0000259" key="11">
    <source>
        <dbReference type="PROSITE" id="PS50850"/>
    </source>
</evidence>
<evidence type="ECO:0000313" key="13">
    <source>
        <dbReference type="EMBL" id="RSH90791.1"/>
    </source>
</evidence>
<reference evidence="13 14" key="1">
    <citation type="submission" date="2018-11" db="EMBL/GenBank/DDBJ databases">
        <title>Genome sequence of Saitozyma podzolica DSM 27192.</title>
        <authorList>
            <person name="Aliyu H."/>
            <person name="Gorte O."/>
            <person name="Ochsenreither K."/>
        </authorList>
    </citation>
    <scope>NUCLEOTIDE SEQUENCE [LARGE SCALE GENOMIC DNA]</scope>
    <source>
        <strain evidence="13 14">DSM 27192</strain>
    </source>
</reference>
<protein>
    <recommendedName>
        <fullName evidence="15">Major facilitator superfamily (MFS) profile domain-containing protein</fullName>
    </recommendedName>
</protein>
<accession>A0A427YI87</accession>
<feature type="region of interest" description="Disordered" evidence="8">
    <location>
        <begin position="538"/>
        <end position="558"/>
    </location>
</feature>
<evidence type="ECO:0000259" key="10">
    <source>
        <dbReference type="PROSITE" id="PS50090"/>
    </source>
</evidence>
<feature type="compositionally biased region" description="Basic and acidic residues" evidence="8">
    <location>
        <begin position="538"/>
        <end position="555"/>
    </location>
</feature>
<feature type="compositionally biased region" description="Low complexity" evidence="8">
    <location>
        <begin position="180"/>
        <end position="191"/>
    </location>
</feature>
<feature type="region of interest" description="Disordered" evidence="8">
    <location>
        <begin position="1092"/>
        <end position="1145"/>
    </location>
</feature>
<dbReference type="GO" id="GO:0005351">
    <property type="term" value="F:carbohydrate:proton symporter activity"/>
    <property type="evidence" value="ECO:0007669"/>
    <property type="project" value="TreeGrafter"/>
</dbReference>
<dbReference type="Gene3D" id="1.10.10.60">
    <property type="entry name" value="Homeodomain-like"/>
    <property type="match status" value="2"/>
</dbReference>
<feature type="transmembrane region" description="Helical" evidence="9">
    <location>
        <begin position="723"/>
        <end position="745"/>
    </location>
</feature>
<organism evidence="13 14">
    <name type="scientific">Saitozyma podzolica</name>
    <dbReference type="NCBI Taxonomy" id="1890683"/>
    <lineage>
        <taxon>Eukaryota</taxon>
        <taxon>Fungi</taxon>
        <taxon>Dikarya</taxon>
        <taxon>Basidiomycota</taxon>
        <taxon>Agaricomycotina</taxon>
        <taxon>Tremellomycetes</taxon>
        <taxon>Tremellales</taxon>
        <taxon>Trimorphomycetaceae</taxon>
        <taxon>Saitozyma</taxon>
    </lineage>
</organism>
<feature type="transmembrane region" description="Helical" evidence="9">
    <location>
        <begin position="847"/>
        <end position="871"/>
    </location>
</feature>
<dbReference type="PROSITE" id="PS00217">
    <property type="entry name" value="SUGAR_TRANSPORT_2"/>
    <property type="match status" value="1"/>
</dbReference>
<feature type="domain" description="HTH myb-type" evidence="12">
    <location>
        <begin position="505"/>
        <end position="535"/>
    </location>
</feature>
<evidence type="ECO:0000256" key="2">
    <source>
        <dbReference type="ARBA" id="ARBA00010992"/>
    </source>
</evidence>
<keyword evidence="6 9" id="KW-0472">Membrane</keyword>
<feature type="region of interest" description="Disordered" evidence="8">
    <location>
        <begin position="1"/>
        <end position="210"/>
    </location>
</feature>
<feature type="transmembrane region" description="Helical" evidence="9">
    <location>
        <begin position="693"/>
        <end position="711"/>
    </location>
</feature>
<feature type="domain" description="Myb-like" evidence="10">
    <location>
        <begin position="469"/>
        <end position="531"/>
    </location>
</feature>
<feature type="compositionally biased region" description="Basic and acidic residues" evidence="8">
    <location>
        <begin position="153"/>
        <end position="164"/>
    </location>
</feature>
<dbReference type="Proteomes" id="UP000279259">
    <property type="component" value="Unassembled WGS sequence"/>
</dbReference>
<dbReference type="InterPro" id="IPR017930">
    <property type="entry name" value="Myb_dom"/>
</dbReference>
<feature type="domain" description="Myb-like" evidence="10">
    <location>
        <begin position="417"/>
        <end position="466"/>
    </location>
</feature>
<name>A0A427YI87_9TREE</name>
<dbReference type="Gene3D" id="1.20.1250.20">
    <property type="entry name" value="MFS general substrate transporter like domains"/>
    <property type="match status" value="2"/>
</dbReference>
<evidence type="ECO:0000256" key="8">
    <source>
        <dbReference type="SAM" id="MobiDB-lite"/>
    </source>
</evidence>
<dbReference type="PROSITE" id="PS51294">
    <property type="entry name" value="HTH_MYB"/>
    <property type="match status" value="2"/>
</dbReference>
<evidence type="ECO:0000256" key="4">
    <source>
        <dbReference type="ARBA" id="ARBA00022692"/>
    </source>
</evidence>
<dbReference type="GO" id="GO:0016020">
    <property type="term" value="C:membrane"/>
    <property type="evidence" value="ECO:0007669"/>
    <property type="project" value="UniProtKB-SubCell"/>
</dbReference>
<evidence type="ECO:0000256" key="1">
    <source>
        <dbReference type="ARBA" id="ARBA00004141"/>
    </source>
</evidence>
<feature type="transmembrane region" description="Helical" evidence="9">
    <location>
        <begin position="660"/>
        <end position="681"/>
    </location>
</feature>
<feature type="compositionally biased region" description="Basic residues" evidence="8">
    <location>
        <begin position="56"/>
        <end position="72"/>
    </location>
</feature>
<evidence type="ECO:0000256" key="6">
    <source>
        <dbReference type="ARBA" id="ARBA00023136"/>
    </source>
</evidence>
<evidence type="ECO:0000259" key="12">
    <source>
        <dbReference type="PROSITE" id="PS51294"/>
    </source>
</evidence>
<dbReference type="PROSITE" id="PS50090">
    <property type="entry name" value="MYB_LIKE"/>
    <property type="match status" value="2"/>
</dbReference>
<dbReference type="InterPro" id="IPR036259">
    <property type="entry name" value="MFS_trans_sf"/>
</dbReference>
<sequence>MEGLLNGTDIPFYPYHPSGPSDPLVRRPPSAAPSGDDVGGDDDTAGRAARKEARRAEKRKRREERSMRKALKAAKLGMSQALDLGEEQAHPGEVFGESDLAVVDAQLGAGSGPTGKAGDAAAVTPRKRRKNDGQDPKSKNSGRHEKRRKGKENRHEVQSFKSREFIVSSDDEAGPSESKQTQTQAQAQTEAQVKKSKRSKKSDNAVHLDDDAKLRSINTDDFYPTASTHVLIGHVDPSLHPSSASGSHIIPRQAKVKRRRPPPETEAGAGSSSHPSDAKRRRADATGFARGRIRKGDKRGPSDDEIRVMCKTQQGMDAYLCSKWIDIGELQRLEKAGVLTYRRGKFTDEEIRAVKTYLATFQTIHRVSDAELVDLIMARGHRLSDREQHPKFWPDIAAQVPGRPVKYVKDHLQRMYDPRGRKGAWSATEDEQLLRAYEQYPDKWTRIASIVDRTEIDCRDRWKHELRDKDSRQSGKWTEKEQSLLIECIKDVNTALGHDPLSAEAPWEIVCEKMGRTRTTTQCRKKWHDQLRATAIKRAEDASKSGSKERRDGKAKAQRRKKRVGGWVFGYDIGYISGCLIMPNFIQHMGEQAADGSYYLSAQRQSIITSLLSAGTFFGALLQTLTSDRLGRRGSIIFWSTIFTVGIVIQTSSFGIAQLTVGRCIAGFGVGALSAIVPLYIGEAAPKKLRGSLLVLYQVQIASGLFLAYIIDLGTHHISSPASWRIPISLQLIWGVLLILGALALPESPRLLLGKGREQEAISAIARLNDAKVEDSVVAETMEELEDAIREENEGGKASWLECFSTRSAMWKRTMNGMMIQFLQQLNGQNFYYYYGPVFFEAAGTSLSSYSIQAILGGISLACVIPAMWTIENVGRRKVSPMSSMFLSTCALPREIFLHFSLFGDRHIPLVSGAADTSQSLLIGALAQAACAIIAGLVGHFYTASPGVSAATKQLGGNILIAFAVIHVSCFSLFWGPTPWVLLGETFPLRVRPKCIALGSATNWFWNFMLSYFSPLIANDIGPLILLIFFGCLIFAFFYVFFFIPETKGISLEEVDELYRSSTPPWKSASWRPASHRASLDAIGRDRRISEATVVGSSTEKPKRDGEGEPQVQAERVEPGPGSVEAGMNPVQQGRKTRGPLNIVH</sequence>
<feature type="domain" description="Major facilitator superfamily (MFS) profile" evidence="11">
    <location>
        <begin position="558"/>
        <end position="1048"/>
    </location>
</feature>
<dbReference type="PROSITE" id="PS00216">
    <property type="entry name" value="SUGAR_TRANSPORT_1"/>
    <property type="match status" value="1"/>
</dbReference>
<dbReference type="InterPro" id="IPR005828">
    <property type="entry name" value="MFS_sugar_transport-like"/>
</dbReference>
<feature type="transmembrane region" description="Helical" evidence="9">
    <location>
        <begin position="636"/>
        <end position="654"/>
    </location>
</feature>
<feature type="transmembrane region" description="Helical" evidence="9">
    <location>
        <begin position="1024"/>
        <end position="1044"/>
    </location>
</feature>
<keyword evidence="5 9" id="KW-1133">Transmembrane helix</keyword>
<feature type="compositionally biased region" description="Basic and acidic residues" evidence="8">
    <location>
        <begin position="201"/>
        <end position="210"/>
    </location>
</feature>
<evidence type="ECO:0000256" key="9">
    <source>
        <dbReference type="SAM" id="Phobius"/>
    </source>
</evidence>
<dbReference type="SUPFAM" id="SSF46689">
    <property type="entry name" value="Homeodomain-like"/>
    <property type="match status" value="2"/>
</dbReference>
<evidence type="ECO:0000256" key="7">
    <source>
        <dbReference type="ARBA" id="ARBA00049119"/>
    </source>
</evidence>
<dbReference type="InterPro" id="IPR009057">
    <property type="entry name" value="Homeodomain-like_sf"/>
</dbReference>
<dbReference type="InterPro" id="IPR050360">
    <property type="entry name" value="MFS_Sugar_Transporters"/>
</dbReference>
<dbReference type="NCBIfam" id="TIGR00879">
    <property type="entry name" value="SP"/>
    <property type="match status" value="1"/>
</dbReference>
<evidence type="ECO:0000256" key="3">
    <source>
        <dbReference type="ARBA" id="ARBA00022448"/>
    </source>
</evidence>
<dbReference type="AlphaFoldDB" id="A0A427YI87"/>
<dbReference type="Pfam" id="PF13921">
    <property type="entry name" value="Myb_DNA-bind_6"/>
    <property type="match status" value="1"/>
</dbReference>
<dbReference type="PANTHER" id="PTHR48022">
    <property type="entry name" value="PLASTIDIC GLUCOSE TRANSPORTER 4"/>
    <property type="match status" value="1"/>
</dbReference>
<feature type="transmembrane region" description="Helical" evidence="9">
    <location>
        <begin position="606"/>
        <end position="624"/>
    </location>
</feature>
<dbReference type="SUPFAM" id="SSF103473">
    <property type="entry name" value="MFS general substrate transporter"/>
    <property type="match status" value="1"/>
</dbReference>
<dbReference type="OrthoDB" id="2241241at2759"/>
<dbReference type="InterPro" id="IPR020846">
    <property type="entry name" value="MFS_dom"/>
</dbReference>
<comment type="caution">
    <text evidence="13">The sequence shown here is derived from an EMBL/GenBank/DDBJ whole genome shotgun (WGS) entry which is preliminary data.</text>
</comment>
<comment type="similarity">
    <text evidence="2">Belongs to the major facilitator superfamily. Sugar transporter (TC 2.A.1.1) family.</text>
</comment>
<feature type="domain" description="HTH myb-type" evidence="12">
    <location>
        <begin position="417"/>
        <end position="470"/>
    </location>
</feature>
<feature type="transmembrane region" description="Helical" evidence="9">
    <location>
        <begin position="564"/>
        <end position="586"/>
    </location>
</feature>
<dbReference type="PRINTS" id="PR00171">
    <property type="entry name" value="SUGRTRNSPORT"/>
</dbReference>